<dbReference type="SUPFAM" id="SSF50249">
    <property type="entry name" value="Nucleic acid-binding proteins"/>
    <property type="match status" value="1"/>
</dbReference>
<dbReference type="GO" id="GO:0003735">
    <property type="term" value="F:structural constituent of ribosome"/>
    <property type="evidence" value="ECO:0007669"/>
    <property type="project" value="UniProtKB-UniRule"/>
</dbReference>
<evidence type="ECO:0000256" key="2">
    <source>
        <dbReference type="ARBA" id="ARBA00022730"/>
    </source>
</evidence>
<organism evidence="7 8">
    <name type="scientific">Enhydrobacter aerosaccus</name>
    <dbReference type="NCBI Taxonomy" id="225324"/>
    <lineage>
        <taxon>Bacteria</taxon>
        <taxon>Pseudomonadati</taxon>
        <taxon>Pseudomonadota</taxon>
        <taxon>Alphaproteobacteria</taxon>
        <taxon>Hyphomicrobiales</taxon>
        <taxon>Enhydrobacter</taxon>
    </lineage>
</organism>
<dbReference type="InterPro" id="IPR000266">
    <property type="entry name" value="Ribosomal_uS17"/>
</dbReference>
<dbReference type="AlphaFoldDB" id="A0A1T4RVZ8"/>
<dbReference type="Proteomes" id="UP000190092">
    <property type="component" value="Unassembled WGS sequence"/>
</dbReference>
<gene>
    <name evidence="6" type="primary">rpsQ</name>
    <name evidence="7" type="ORF">SAMN02745126_04064</name>
</gene>
<dbReference type="NCBIfam" id="NF004123">
    <property type="entry name" value="PRK05610.1"/>
    <property type="match status" value="1"/>
</dbReference>
<dbReference type="Gene3D" id="2.40.50.140">
    <property type="entry name" value="Nucleic acid-binding proteins"/>
    <property type="match status" value="1"/>
</dbReference>
<dbReference type="PANTHER" id="PTHR10744">
    <property type="entry name" value="40S RIBOSOMAL PROTEIN S11 FAMILY MEMBER"/>
    <property type="match status" value="1"/>
</dbReference>
<evidence type="ECO:0000313" key="7">
    <source>
        <dbReference type="EMBL" id="SKA19771.1"/>
    </source>
</evidence>
<evidence type="ECO:0000256" key="4">
    <source>
        <dbReference type="ARBA" id="ARBA00022980"/>
    </source>
</evidence>
<dbReference type="RefSeq" id="WP_085935755.1">
    <property type="nucleotide sequence ID" value="NZ_FUWJ01000006.1"/>
</dbReference>
<keyword evidence="5 6" id="KW-0687">Ribonucleoprotein</keyword>
<evidence type="ECO:0000313" key="8">
    <source>
        <dbReference type="Proteomes" id="UP000190092"/>
    </source>
</evidence>
<dbReference type="PANTHER" id="PTHR10744:SF1">
    <property type="entry name" value="SMALL RIBOSOMAL SUBUNIT PROTEIN US17M"/>
    <property type="match status" value="1"/>
</dbReference>
<dbReference type="InterPro" id="IPR019984">
    <property type="entry name" value="Ribosomal_uS17_bact/chlr"/>
</dbReference>
<dbReference type="Pfam" id="PF00366">
    <property type="entry name" value="Ribosomal_S17"/>
    <property type="match status" value="1"/>
</dbReference>
<keyword evidence="3 6" id="KW-0694">RNA-binding</keyword>
<protein>
    <recommendedName>
        <fullName evidence="6">Small ribosomal subunit protein uS17</fullName>
    </recommendedName>
</protein>
<dbReference type="PRINTS" id="PR00973">
    <property type="entry name" value="RIBOSOMALS17"/>
</dbReference>
<evidence type="ECO:0000256" key="5">
    <source>
        <dbReference type="ARBA" id="ARBA00023274"/>
    </source>
</evidence>
<keyword evidence="8" id="KW-1185">Reference proteome</keyword>
<comment type="subunit">
    <text evidence="6">Part of the 30S ribosomal subunit.</text>
</comment>
<sequence>MPKRILEGVVVSDKMDKTIVVKVERRVQHPIYKKFIRRSKKYHAHDETNAFKGKVGESVRIRECRPLSKTKSWEVLVEGAKA</sequence>
<dbReference type="GO" id="GO:0019843">
    <property type="term" value="F:rRNA binding"/>
    <property type="evidence" value="ECO:0007669"/>
    <property type="project" value="UniProtKB-UniRule"/>
</dbReference>
<keyword evidence="2 6" id="KW-0699">rRNA-binding</keyword>
<dbReference type="NCBIfam" id="TIGR03635">
    <property type="entry name" value="uS17_bact"/>
    <property type="match status" value="1"/>
</dbReference>
<dbReference type="InterPro" id="IPR012340">
    <property type="entry name" value="NA-bd_OB-fold"/>
</dbReference>
<evidence type="ECO:0000256" key="3">
    <source>
        <dbReference type="ARBA" id="ARBA00022884"/>
    </source>
</evidence>
<dbReference type="GO" id="GO:0006412">
    <property type="term" value="P:translation"/>
    <property type="evidence" value="ECO:0007669"/>
    <property type="project" value="UniProtKB-UniRule"/>
</dbReference>
<dbReference type="CDD" id="cd00364">
    <property type="entry name" value="Ribosomal_uS17"/>
    <property type="match status" value="1"/>
</dbReference>
<dbReference type="STRING" id="225324.SAMN02745126_04064"/>
<dbReference type="HAMAP" id="MF_01345_B">
    <property type="entry name" value="Ribosomal_uS17_B"/>
    <property type="match status" value="1"/>
</dbReference>
<dbReference type="EMBL" id="FUWJ01000006">
    <property type="protein sequence ID" value="SKA19771.1"/>
    <property type="molecule type" value="Genomic_DNA"/>
</dbReference>
<comment type="function">
    <text evidence="6">One of the primary rRNA binding proteins, it binds specifically to the 5'-end of 16S ribosomal RNA.</text>
</comment>
<proteinExistence type="inferred from homology"/>
<dbReference type="OrthoDB" id="9811714at2"/>
<accession>A0A1T4RVZ8</accession>
<keyword evidence="4 6" id="KW-0689">Ribosomal protein</keyword>
<name>A0A1T4RVZ8_9HYPH</name>
<evidence type="ECO:0000256" key="1">
    <source>
        <dbReference type="ARBA" id="ARBA00010254"/>
    </source>
</evidence>
<comment type="similarity">
    <text evidence="1 6">Belongs to the universal ribosomal protein uS17 family.</text>
</comment>
<dbReference type="GO" id="GO:0022627">
    <property type="term" value="C:cytosolic small ribosomal subunit"/>
    <property type="evidence" value="ECO:0007669"/>
    <property type="project" value="UniProtKB-UniRule"/>
</dbReference>
<reference evidence="8" key="1">
    <citation type="submission" date="2017-02" db="EMBL/GenBank/DDBJ databases">
        <authorList>
            <person name="Varghese N."/>
            <person name="Submissions S."/>
        </authorList>
    </citation>
    <scope>NUCLEOTIDE SEQUENCE [LARGE SCALE GENOMIC DNA]</scope>
    <source>
        <strain evidence="8">ATCC 27094</strain>
    </source>
</reference>
<evidence type="ECO:0000256" key="6">
    <source>
        <dbReference type="HAMAP-Rule" id="MF_01345"/>
    </source>
</evidence>